<dbReference type="InterPro" id="IPR036388">
    <property type="entry name" value="WH-like_DNA-bd_sf"/>
</dbReference>
<dbReference type="InterPro" id="IPR036390">
    <property type="entry name" value="WH_DNA-bd_sf"/>
</dbReference>
<dbReference type="Proteomes" id="UP000250006">
    <property type="component" value="Unassembled WGS sequence"/>
</dbReference>
<protein>
    <submittedName>
        <fullName evidence="5">Biofilm growth-associated repressor</fullName>
    </submittedName>
</protein>
<dbReference type="PANTHER" id="PTHR33154">
    <property type="entry name" value="TRANSCRIPTIONAL REGULATOR, ARSR FAMILY"/>
    <property type="match status" value="1"/>
</dbReference>
<dbReference type="NCBIfam" id="NF033788">
    <property type="entry name" value="HTH_metalloreg"/>
    <property type="match status" value="1"/>
</dbReference>
<name>A0ABY1VMM3_9ACTO</name>
<proteinExistence type="predicted"/>
<evidence type="ECO:0000259" key="4">
    <source>
        <dbReference type="PROSITE" id="PS50987"/>
    </source>
</evidence>
<evidence type="ECO:0000256" key="2">
    <source>
        <dbReference type="ARBA" id="ARBA00023125"/>
    </source>
</evidence>
<dbReference type="CDD" id="cd00090">
    <property type="entry name" value="HTH_ARSR"/>
    <property type="match status" value="1"/>
</dbReference>
<sequence>MHRYNRCMPTFHDLLPTDLSDDADAVDNSRALATLLTALSDPTRLAMLAHLRGGEHQVGELAAHLGLAQSTVSQHLGVLRDAGLISTHSHGRARVSRLEHSDELTALLVTAEALRRAVSTQAAPAERSL</sequence>
<dbReference type="PANTHER" id="PTHR33154:SF33">
    <property type="entry name" value="TRANSCRIPTIONAL REPRESSOR SDPR"/>
    <property type="match status" value="1"/>
</dbReference>
<evidence type="ECO:0000256" key="1">
    <source>
        <dbReference type="ARBA" id="ARBA00023015"/>
    </source>
</evidence>
<comment type="caution">
    <text evidence="5">The sequence shown here is derived from an EMBL/GenBank/DDBJ whole genome shotgun (WGS) entry which is preliminary data.</text>
</comment>
<dbReference type="InterPro" id="IPR001845">
    <property type="entry name" value="HTH_ArsR_DNA-bd_dom"/>
</dbReference>
<dbReference type="PROSITE" id="PS50987">
    <property type="entry name" value="HTH_ARSR_2"/>
    <property type="match status" value="1"/>
</dbReference>
<dbReference type="EMBL" id="UAPQ01000003">
    <property type="protein sequence ID" value="SPT53078.1"/>
    <property type="molecule type" value="Genomic_DNA"/>
</dbReference>
<dbReference type="PRINTS" id="PR00778">
    <property type="entry name" value="HTHARSR"/>
</dbReference>
<feature type="domain" description="HTH arsR-type" evidence="4">
    <location>
        <begin position="24"/>
        <end position="119"/>
    </location>
</feature>
<keyword evidence="2" id="KW-0238">DNA-binding</keyword>
<dbReference type="SMART" id="SM00418">
    <property type="entry name" value="HTH_ARSR"/>
    <property type="match status" value="1"/>
</dbReference>
<dbReference type="Gene3D" id="1.10.10.10">
    <property type="entry name" value="Winged helix-like DNA-binding domain superfamily/Winged helix DNA-binding domain"/>
    <property type="match status" value="1"/>
</dbReference>
<reference evidence="5 6" key="1">
    <citation type="submission" date="2018-06" db="EMBL/GenBank/DDBJ databases">
        <authorList>
            <consortium name="Pathogen Informatics"/>
            <person name="Doyle S."/>
        </authorList>
    </citation>
    <scope>NUCLEOTIDE SEQUENCE [LARGE SCALE GENOMIC DNA]</scope>
    <source>
        <strain evidence="5 6">NCTC11535</strain>
    </source>
</reference>
<dbReference type="InterPro" id="IPR011991">
    <property type="entry name" value="ArsR-like_HTH"/>
</dbReference>
<dbReference type="Pfam" id="PF01022">
    <property type="entry name" value="HTH_5"/>
    <property type="match status" value="1"/>
</dbReference>
<evidence type="ECO:0000313" key="5">
    <source>
        <dbReference type="EMBL" id="SPT53078.1"/>
    </source>
</evidence>
<keyword evidence="6" id="KW-1185">Reference proteome</keyword>
<organism evidence="5 6">
    <name type="scientific">Actinomyces bovis</name>
    <dbReference type="NCBI Taxonomy" id="1658"/>
    <lineage>
        <taxon>Bacteria</taxon>
        <taxon>Bacillati</taxon>
        <taxon>Actinomycetota</taxon>
        <taxon>Actinomycetes</taxon>
        <taxon>Actinomycetales</taxon>
        <taxon>Actinomycetaceae</taxon>
        <taxon>Actinomyces</taxon>
    </lineage>
</organism>
<keyword evidence="1" id="KW-0805">Transcription regulation</keyword>
<dbReference type="InterPro" id="IPR051081">
    <property type="entry name" value="HTH_MetalResp_TranReg"/>
</dbReference>
<gene>
    <name evidence="5" type="primary">bigR</name>
    <name evidence="5" type="ORF">NCTC11535_00736</name>
</gene>
<accession>A0ABY1VMM3</accession>
<keyword evidence="3" id="KW-0804">Transcription</keyword>
<evidence type="ECO:0000313" key="6">
    <source>
        <dbReference type="Proteomes" id="UP000250006"/>
    </source>
</evidence>
<evidence type="ECO:0000256" key="3">
    <source>
        <dbReference type="ARBA" id="ARBA00023163"/>
    </source>
</evidence>
<dbReference type="SUPFAM" id="SSF46785">
    <property type="entry name" value="Winged helix' DNA-binding domain"/>
    <property type="match status" value="1"/>
</dbReference>